<sequence>LTSEHHIVHTEFLATEGTSGLLSHVSRSSEMDTTDAPSAPVRTAVATTAVQVSASLADDHFRLHHVTTLAVVVRL</sequence>
<feature type="non-terminal residue" evidence="1">
    <location>
        <position position="1"/>
    </location>
</feature>
<accession>A0AAN4Z4W3</accession>
<name>A0AAN4Z4W3_9BILA</name>
<dbReference type="EMBL" id="BTRK01000001">
    <property type="protein sequence ID" value="GMR32621.1"/>
    <property type="molecule type" value="Genomic_DNA"/>
</dbReference>
<proteinExistence type="predicted"/>
<dbReference type="AlphaFoldDB" id="A0AAN4Z4W3"/>
<feature type="non-terminal residue" evidence="1">
    <location>
        <position position="75"/>
    </location>
</feature>
<evidence type="ECO:0000313" key="2">
    <source>
        <dbReference type="Proteomes" id="UP001328107"/>
    </source>
</evidence>
<reference evidence="2" key="1">
    <citation type="submission" date="2022-10" db="EMBL/GenBank/DDBJ databases">
        <title>Genome assembly of Pristionchus species.</title>
        <authorList>
            <person name="Yoshida K."/>
            <person name="Sommer R.J."/>
        </authorList>
    </citation>
    <scope>NUCLEOTIDE SEQUENCE [LARGE SCALE GENOMIC DNA]</scope>
    <source>
        <strain evidence="2">RS5460</strain>
    </source>
</reference>
<dbReference type="Proteomes" id="UP001328107">
    <property type="component" value="Unassembled WGS sequence"/>
</dbReference>
<gene>
    <name evidence="1" type="ORF">PMAYCL1PPCAC_02816</name>
</gene>
<organism evidence="1 2">
    <name type="scientific">Pristionchus mayeri</name>
    <dbReference type="NCBI Taxonomy" id="1317129"/>
    <lineage>
        <taxon>Eukaryota</taxon>
        <taxon>Metazoa</taxon>
        <taxon>Ecdysozoa</taxon>
        <taxon>Nematoda</taxon>
        <taxon>Chromadorea</taxon>
        <taxon>Rhabditida</taxon>
        <taxon>Rhabditina</taxon>
        <taxon>Diplogasteromorpha</taxon>
        <taxon>Diplogasteroidea</taxon>
        <taxon>Neodiplogasteridae</taxon>
        <taxon>Pristionchus</taxon>
    </lineage>
</organism>
<protein>
    <submittedName>
        <fullName evidence="1">Uncharacterized protein</fullName>
    </submittedName>
</protein>
<evidence type="ECO:0000313" key="1">
    <source>
        <dbReference type="EMBL" id="GMR32621.1"/>
    </source>
</evidence>
<keyword evidence="2" id="KW-1185">Reference proteome</keyword>
<comment type="caution">
    <text evidence="1">The sequence shown here is derived from an EMBL/GenBank/DDBJ whole genome shotgun (WGS) entry which is preliminary data.</text>
</comment>